<name>D0A2F9_TRYB9</name>
<gene>
    <name evidence="1" type="ORF">TbgDal_X5380</name>
</gene>
<evidence type="ECO:0000313" key="2">
    <source>
        <dbReference type="Proteomes" id="UP000002316"/>
    </source>
</evidence>
<sequence length="101" mass="10735">MTVCGACSDGSFLGGGVGTVQEEGNCGVMFRGYYCGVSVSEGASATHFYFADACTHWYNHPRRNPVAVFSVFLRQKFFSFASSVAAGFVSGDAVATKRKPL</sequence>
<dbReference type="RefSeq" id="XP_011777717.1">
    <property type="nucleotide sequence ID" value="XM_011779415.1"/>
</dbReference>
<accession>D0A2F9</accession>
<reference evidence="2" key="1">
    <citation type="journal article" date="2010" name="PLoS Negl. Trop. Dis.">
        <title>The genome sequence of Trypanosoma brucei gambiense, causative agent of chronic human african trypanosomiasis.</title>
        <authorList>
            <person name="Jackson A.P."/>
            <person name="Sanders M."/>
            <person name="Berry A."/>
            <person name="McQuillan J."/>
            <person name="Aslett M.A."/>
            <person name="Quail M.A."/>
            <person name="Chukualim B."/>
            <person name="Capewell P."/>
            <person name="MacLeod A."/>
            <person name="Melville S.E."/>
            <person name="Gibson W."/>
            <person name="Barry J.D."/>
            <person name="Berriman M."/>
            <person name="Hertz-Fowler C."/>
        </authorList>
    </citation>
    <scope>NUCLEOTIDE SEQUENCE [LARGE SCALE GENOMIC DNA]</scope>
    <source>
        <strain evidence="2">MHOM/CI/86/DAL972</strain>
    </source>
</reference>
<dbReference type="AlphaFoldDB" id="D0A2F9"/>
<dbReference type="KEGG" id="tbg:TbgDal_X5380"/>
<organism evidence="1 2">
    <name type="scientific">Trypanosoma brucei gambiense (strain MHOM/CI/86/DAL972)</name>
    <dbReference type="NCBI Taxonomy" id="679716"/>
    <lineage>
        <taxon>Eukaryota</taxon>
        <taxon>Discoba</taxon>
        <taxon>Euglenozoa</taxon>
        <taxon>Kinetoplastea</taxon>
        <taxon>Metakinetoplastina</taxon>
        <taxon>Trypanosomatida</taxon>
        <taxon>Trypanosomatidae</taxon>
        <taxon>Trypanosoma</taxon>
    </lineage>
</organism>
<dbReference type="EMBL" id="FN554973">
    <property type="protein sequence ID" value="CBH15453.1"/>
    <property type="molecule type" value="Genomic_DNA"/>
</dbReference>
<protein>
    <submittedName>
        <fullName evidence="1">Uncharacterized protein</fullName>
    </submittedName>
</protein>
<evidence type="ECO:0000313" key="1">
    <source>
        <dbReference type="EMBL" id="CBH15453.1"/>
    </source>
</evidence>
<dbReference type="Proteomes" id="UP000002316">
    <property type="component" value="Chromosome 10"/>
</dbReference>
<dbReference type="GeneID" id="23865625"/>
<proteinExistence type="predicted"/>